<evidence type="ECO:0000256" key="7">
    <source>
        <dbReference type="HAMAP-Rule" id="MF_01235"/>
    </source>
</evidence>
<dbReference type="PANTHER" id="PTHR36204">
    <property type="entry name" value="N-ACETYLMANNOSAMINE-6-PHOSPHATE 2-EPIMERASE-RELATED"/>
    <property type="match status" value="1"/>
</dbReference>
<dbReference type="Pfam" id="PF04131">
    <property type="entry name" value="NanE"/>
    <property type="match status" value="1"/>
</dbReference>
<evidence type="ECO:0000256" key="3">
    <source>
        <dbReference type="ARBA" id="ARBA00005081"/>
    </source>
</evidence>
<dbReference type="AlphaFoldDB" id="A0A084EM96"/>
<dbReference type="CDD" id="cd04729">
    <property type="entry name" value="NanE"/>
    <property type="match status" value="1"/>
</dbReference>
<dbReference type="GO" id="GO:0019262">
    <property type="term" value="P:N-acetylneuraminate catabolic process"/>
    <property type="evidence" value="ECO:0007669"/>
    <property type="project" value="UniProtKB-UniRule"/>
</dbReference>
<dbReference type="Gene3D" id="3.20.20.70">
    <property type="entry name" value="Aldolase class I"/>
    <property type="match status" value="1"/>
</dbReference>
<keyword evidence="6 7" id="KW-0119">Carbohydrate metabolism</keyword>
<dbReference type="SMR" id="A0A084EM96"/>
<sequence>MDLINQIKNTLIVSCQAIGDEPLNDSYVLSKMAYALVLGGSKVLRLSQVEHIKAVKQVVDVPIIGLIKKHYDNSEVFITPTIKEVDQLVDLKVDIIALDATLRTRPDQDLTNLVKTIKTKYPNQLLLADCSSVEDAINAQNLGFDLIASTLRGSTKQTKGHNNLENNYQFLRDLKKVITKPIIAEGGIWTPQQAKEILNLGIHSVVVGTAITRLHSIVKYWNDILK</sequence>
<evidence type="ECO:0000313" key="9">
    <source>
        <dbReference type="Proteomes" id="UP000028533"/>
    </source>
</evidence>
<comment type="caution">
    <text evidence="8">The sequence shown here is derived from an EMBL/GenBank/DDBJ whole genome shotgun (WGS) entry which is preliminary data.</text>
</comment>
<dbReference type="SUPFAM" id="SSF51366">
    <property type="entry name" value="Ribulose-phoshate binding barrel"/>
    <property type="match status" value="1"/>
</dbReference>
<evidence type="ECO:0000256" key="1">
    <source>
        <dbReference type="ARBA" id="ARBA00000056"/>
    </source>
</evidence>
<comment type="similarity">
    <text evidence="4 7">Belongs to the NanE family.</text>
</comment>
<dbReference type="Proteomes" id="UP000028533">
    <property type="component" value="Unassembled WGS sequence"/>
</dbReference>
<dbReference type="PANTHER" id="PTHR36204:SF1">
    <property type="entry name" value="N-ACETYLMANNOSAMINE-6-PHOSPHATE 2-EPIMERASE-RELATED"/>
    <property type="match status" value="1"/>
</dbReference>
<dbReference type="NCBIfam" id="NF002231">
    <property type="entry name" value="PRK01130.1"/>
    <property type="match status" value="1"/>
</dbReference>
<dbReference type="InterPro" id="IPR013785">
    <property type="entry name" value="Aldolase_TIM"/>
</dbReference>
<evidence type="ECO:0000256" key="2">
    <source>
        <dbReference type="ARBA" id="ARBA00002147"/>
    </source>
</evidence>
<accession>A0A084EM96</accession>
<comment type="catalytic activity">
    <reaction evidence="1 7">
        <text>an N-acyl-D-glucosamine 6-phosphate = an N-acyl-D-mannosamine 6-phosphate</text>
        <dbReference type="Rhea" id="RHEA:23932"/>
        <dbReference type="ChEBI" id="CHEBI:57599"/>
        <dbReference type="ChEBI" id="CHEBI:57666"/>
        <dbReference type="EC" id="5.1.3.9"/>
    </reaction>
</comment>
<keyword evidence="5 7" id="KW-0413">Isomerase</keyword>
<dbReference type="GO" id="GO:0005975">
    <property type="term" value="P:carbohydrate metabolic process"/>
    <property type="evidence" value="ECO:0007669"/>
    <property type="project" value="UniProtKB-UniRule"/>
</dbReference>
<comment type="pathway">
    <text evidence="3 7">Amino-sugar metabolism; N-acetylneuraminate degradation; D-fructose 6-phosphate from N-acetylneuraminate: step 3/5.</text>
</comment>
<comment type="function">
    <text evidence="2 7">Converts N-acetylmannosamine-6-phosphate (ManNAc-6-P) to N-acetylglucosamine-6-phosphate (GlcNAc-6-P).</text>
</comment>
<reference evidence="8 9" key="1">
    <citation type="submission" date="2014-02" db="EMBL/GenBank/DDBJ databases">
        <title>Genome sequence of Mycoplasma capricolum subsp. capricolum strain 14232.</title>
        <authorList>
            <person name="Sirand-Pugnet P."/>
            <person name="Breton M."/>
            <person name="Dordet-Frisoni E."/>
            <person name="Baranowski E."/>
            <person name="Barre A."/>
            <person name="Couture C."/>
            <person name="Dupuy V."/>
            <person name="Gaurivaud P."/>
            <person name="Jacob D."/>
            <person name="Lemaitre C."/>
            <person name="Manso-Silvan L."/>
            <person name="Nikolski M."/>
            <person name="Nouvel L.-X."/>
            <person name="Poumarat F."/>
            <person name="Tardy F."/>
            <person name="Thebault P."/>
            <person name="Theil S."/>
            <person name="Citti C."/>
            <person name="Thiaucourt F."/>
            <person name="Blanchard A."/>
        </authorList>
    </citation>
    <scope>NUCLEOTIDE SEQUENCE [LARGE SCALE GENOMIC DNA]</scope>
    <source>
        <strain evidence="8 9">14232</strain>
    </source>
</reference>
<evidence type="ECO:0000256" key="5">
    <source>
        <dbReference type="ARBA" id="ARBA00023235"/>
    </source>
</evidence>
<dbReference type="GO" id="GO:0047465">
    <property type="term" value="F:N-acylglucosamine-6-phosphate 2-epimerase activity"/>
    <property type="evidence" value="ECO:0007669"/>
    <property type="project" value="UniProtKB-EC"/>
</dbReference>
<protein>
    <recommendedName>
        <fullName evidence="7">Putative N-acetylmannosamine-6-phosphate 2-epimerase</fullName>
        <ecNumber evidence="7">5.1.3.9</ecNumber>
    </recommendedName>
    <alternativeName>
        <fullName evidence="7">ManNAc-6-P epimerase</fullName>
    </alternativeName>
</protein>
<name>A0A084EM96_MYCCA</name>
<dbReference type="GO" id="GO:0005829">
    <property type="term" value="C:cytosol"/>
    <property type="evidence" value="ECO:0007669"/>
    <property type="project" value="TreeGrafter"/>
</dbReference>
<evidence type="ECO:0000256" key="6">
    <source>
        <dbReference type="ARBA" id="ARBA00023277"/>
    </source>
</evidence>
<dbReference type="UniPathway" id="UPA00629">
    <property type="reaction ID" value="UER00682"/>
</dbReference>
<proteinExistence type="inferred from homology"/>
<dbReference type="InterPro" id="IPR007260">
    <property type="entry name" value="NanE"/>
</dbReference>
<dbReference type="GeneID" id="23778625"/>
<evidence type="ECO:0000313" key="8">
    <source>
        <dbReference type="EMBL" id="KEZ19088.1"/>
    </source>
</evidence>
<evidence type="ECO:0000256" key="4">
    <source>
        <dbReference type="ARBA" id="ARBA00007439"/>
    </source>
</evidence>
<gene>
    <name evidence="7 8" type="primary">nanE</name>
    <name evidence="8" type="ORF">MCAPa_4040</name>
</gene>
<dbReference type="EC" id="5.1.3.9" evidence="7"/>
<dbReference type="InterPro" id="IPR011060">
    <property type="entry name" value="RibuloseP-bd_barrel"/>
</dbReference>
<organism evidence="8 9">
    <name type="scientific">Mycoplasma capricolum subsp. capricolum 14232</name>
    <dbReference type="NCBI Taxonomy" id="1188238"/>
    <lineage>
        <taxon>Bacteria</taxon>
        <taxon>Bacillati</taxon>
        <taxon>Mycoplasmatota</taxon>
        <taxon>Mollicutes</taxon>
        <taxon>Mycoplasmataceae</taxon>
        <taxon>Mycoplasma</taxon>
    </lineage>
</organism>
<dbReference type="EMBL" id="JFDO01000016">
    <property type="protein sequence ID" value="KEZ19088.1"/>
    <property type="molecule type" value="Genomic_DNA"/>
</dbReference>
<dbReference type="HAMAP" id="MF_01235">
    <property type="entry name" value="ManNAc6P_epimer"/>
    <property type="match status" value="1"/>
</dbReference>
<dbReference type="RefSeq" id="WP_011387294.1">
    <property type="nucleotide sequence ID" value="NZ_JFDO01000016.1"/>
</dbReference>
<dbReference type="GO" id="GO:0006053">
    <property type="term" value="P:N-acetylmannosamine catabolic process"/>
    <property type="evidence" value="ECO:0007669"/>
    <property type="project" value="TreeGrafter"/>
</dbReference>